<evidence type="ECO:0000256" key="5">
    <source>
        <dbReference type="PIRSR" id="PIRSR600888-1"/>
    </source>
</evidence>
<comment type="pathway">
    <text evidence="7">Carbohydrate biosynthesis; dTDP-L-rhamnose biosynthesis.</text>
</comment>
<evidence type="ECO:0000256" key="3">
    <source>
        <dbReference type="ARBA" id="ARBA00012098"/>
    </source>
</evidence>
<evidence type="ECO:0000256" key="2">
    <source>
        <dbReference type="ARBA" id="ARBA00001997"/>
    </source>
</evidence>
<feature type="active site" description="Proton acceptor" evidence="5">
    <location>
        <position position="66"/>
    </location>
</feature>
<dbReference type="EMBL" id="MK399432">
    <property type="protein sequence ID" value="QBM04847.1"/>
    <property type="molecule type" value="Genomic_DNA"/>
</dbReference>
<accession>A0A513QCN1</accession>
<dbReference type="AlphaFoldDB" id="A0A513QCN1"/>
<dbReference type="GO" id="GO:0019305">
    <property type="term" value="P:dTDP-rhamnose biosynthetic process"/>
    <property type="evidence" value="ECO:0007669"/>
    <property type="project" value="UniProtKB-UniRule"/>
</dbReference>
<dbReference type="EC" id="5.1.3.13" evidence="3 7"/>
<evidence type="ECO:0000313" key="8">
    <source>
        <dbReference type="EMBL" id="QBM04847.1"/>
    </source>
</evidence>
<evidence type="ECO:0000256" key="6">
    <source>
        <dbReference type="PIRSR" id="PIRSR600888-3"/>
    </source>
</evidence>
<reference evidence="8" key="1">
    <citation type="submission" date="2019-01" db="EMBL/GenBank/DDBJ databases">
        <authorList>
            <person name="Shneider M.M."/>
            <person name="Popova A.V."/>
            <person name="Shelenkov A.A."/>
            <person name="Mikhailova Y.V."/>
            <person name="Shagin D.A."/>
            <person name="Knirel Y.A."/>
            <person name="Kenyon J."/>
            <person name="Edelstein M.V."/>
        </authorList>
    </citation>
    <scope>NUCLEOTIDE SEQUENCE</scope>
    <source>
        <strain evidence="8">55-66</strain>
    </source>
</reference>
<dbReference type="NCBIfam" id="TIGR01221">
    <property type="entry name" value="rmlC"/>
    <property type="match status" value="1"/>
</dbReference>
<dbReference type="SUPFAM" id="SSF51182">
    <property type="entry name" value="RmlC-like cupins"/>
    <property type="match status" value="1"/>
</dbReference>
<dbReference type="GO" id="GO:0005829">
    <property type="term" value="C:cytosol"/>
    <property type="evidence" value="ECO:0007669"/>
    <property type="project" value="TreeGrafter"/>
</dbReference>
<dbReference type="InterPro" id="IPR014710">
    <property type="entry name" value="RmlC-like_jellyroll"/>
</dbReference>
<evidence type="ECO:0000256" key="4">
    <source>
        <dbReference type="ARBA" id="ARBA00019595"/>
    </source>
</evidence>
<comment type="similarity">
    <text evidence="7">Belongs to the dTDP-4-dehydrorhamnose 3,5-epimerase family.</text>
</comment>
<dbReference type="Pfam" id="PF00908">
    <property type="entry name" value="dTDP_sugar_isom"/>
    <property type="match status" value="1"/>
</dbReference>
<feature type="active site" description="Proton donor" evidence="5">
    <location>
        <position position="136"/>
    </location>
</feature>
<dbReference type="InterPro" id="IPR011051">
    <property type="entry name" value="RmlC_Cupin_sf"/>
</dbReference>
<dbReference type="CDD" id="cd00438">
    <property type="entry name" value="cupin_RmlC"/>
    <property type="match status" value="1"/>
</dbReference>
<evidence type="ECO:0000256" key="7">
    <source>
        <dbReference type="RuleBase" id="RU364069"/>
    </source>
</evidence>
<dbReference type="PANTHER" id="PTHR21047:SF2">
    <property type="entry name" value="THYMIDINE DIPHOSPHO-4-KETO-RHAMNOSE 3,5-EPIMERASE"/>
    <property type="match status" value="1"/>
</dbReference>
<organism evidence="8">
    <name type="scientific">Acinetobacter baumannii</name>
    <dbReference type="NCBI Taxonomy" id="470"/>
    <lineage>
        <taxon>Bacteria</taxon>
        <taxon>Pseudomonadati</taxon>
        <taxon>Pseudomonadota</taxon>
        <taxon>Gammaproteobacteria</taxon>
        <taxon>Moraxellales</taxon>
        <taxon>Moraxellaceae</taxon>
        <taxon>Acinetobacter</taxon>
        <taxon>Acinetobacter calcoaceticus/baumannii complex</taxon>
    </lineage>
</organism>
<evidence type="ECO:0000256" key="1">
    <source>
        <dbReference type="ARBA" id="ARBA00001298"/>
    </source>
</evidence>
<dbReference type="PANTHER" id="PTHR21047">
    <property type="entry name" value="DTDP-6-DEOXY-D-GLUCOSE-3,5 EPIMERASE"/>
    <property type="match status" value="1"/>
</dbReference>
<gene>
    <name evidence="8" type="primary">rmlC</name>
</gene>
<dbReference type="RefSeq" id="WP_023897476.1">
    <property type="nucleotide sequence ID" value="NZ_CP171396.1"/>
</dbReference>
<name>A0A513QCN1_ACIBA</name>
<proteinExistence type="inferred from homology"/>
<protein>
    <recommendedName>
        <fullName evidence="4 7">dTDP-4-dehydrorhamnose 3,5-epimerase</fullName>
        <ecNumber evidence="3 7">5.1.3.13</ecNumber>
    </recommendedName>
    <alternativeName>
        <fullName evidence="7">Thymidine diphospho-4-keto-rhamnose 3,5-epimerase</fullName>
    </alternativeName>
</protein>
<comment type="catalytic activity">
    <reaction evidence="1 7">
        <text>dTDP-4-dehydro-6-deoxy-alpha-D-glucose = dTDP-4-dehydro-beta-L-rhamnose</text>
        <dbReference type="Rhea" id="RHEA:16969"/>
        <dbReference type="ChEBI" id="CHEBI:57649"/>
        <dbReference type="ChEBI" id="CHEBI:62830"/>
        <dbReference type="EC" id="5.1.3.13"/>
    </reaction>
</comment>
<keyword evidence="7" id="KW-0413">Isomerase</keyword>
<dbReference type="InterPro" id="IPR000888">
    <property type="entry name" value="RmlC-like"/>
</dbReference>
<dbReference type="GO" id="GO:0000271">
    <property type="term" value="P:polysaccharide biosynthetic process"/>
    <property type="evidence" value="ECO:0007669"/>
    <property type="project" value="TreeGrafter"/>
</dbReference>
<sequence length="183" mass="20927">MKIETTKIEGLLILHPTVFGDDRGWFMESFNQQRFAQSLEDLNLPVPTFVQDNHSLSQKGVLRGLHYQKAPYAQGKLVRVVQGRVWDVAVDIRPDSKTYGEWVGVELSAENKTMFWIPEGFAHGFISLEDNTQFLYKTTNYYNKESEGAIIWNDPTLAIDWPLAEVNEVLVSDKDQVASLFTK</sequence>
<feature type="site" description="Participates in a stacking interaction with the thymidine ring of dTDP-4-oxo-6-deoxyglucose" evidence="6">
    <location>
        <position position="142"/>
    </location>
</feature>
<dbReference type="Gene3D" id="2.60.120.10">
    <property type="entry name" value="Jelly Rolls"/>
    <property type="match status" value="1"/>
</dbReference>
<dbReference type="UniPathway" id="UPA00124"/>
<comment type="function">
    <text evidence="2 7">Catalyzes the epimerization of the C3' and C5'positions of dTDP-6-deoxy-D-xylo-4-hexulose, forming dTDP-6-deoxy-L-lyxo-4-hexulose.</text>
</comment>
<dbReference type="GO" id="GO:0008830">
    <property type="term" value="F:dTDP-4-dehydrorhamnose 3,5-epimerase activity"/>
    <property type="evidence" value="ECO:0007669"/>
    <property type="project" value="UniProtKB-UniRule"/>
</dbReference>
<comment type="subunit">
    <text evidence="7">Homodimer.</text>
</comment>